<dbReference type="Proteomes" id="UP000244930">
    <property type="component" value="Chromosome"/>
</dbReference>
<comment type="catalytic activity">
    <reaction evidence="1">
        <text>ATP + protein L-histidine = ADP + protein N-phospho-L-histidine.</text>
        <dbReference type="EC" id="2.7.13.3"/>
    </reaction>
</comment>
<keyword evidence="7" id="KW-0547">Nucleotide-binding</keyword>
<keyword evidence="9" id="KW-0067">ATP-binding</keyword>
<comment type="subcellular location">
    <subcellularLocation>
        <location evidence="2">Cell membrane</location>
        <topology evidence="2">Multi-pass membrane protein</topology>
    </subcellularLocation>
</comment>
<keyword evidence="8 11" id="KW-0418">Kinase</keyword>
<dbReference type="InterPro" id="IPR003661">
    <property type="entry name" value="HisK_dim/P_dom"/>
</dbReference>
<dbReference type="PROSITE" id="PS50109">
    <property type="entry name" value="HIS_KIN"/>
    <property type="match status" value="1"/>
</dbReference>
<keyword evidence="5" id="KW-0597">Phosphoprotein</keyword>
<dbReference type="InterPro" id="IPR036097">
    <property type="entry name" value="HisK_dim/P_sf"/>
</dbReference>
<dbReference type="EC" id="2.7.13.3" evidence="3"/>
<dbReference type="SMART" id="SM00387">
    <property type="entry name" value="HATPase_c"/>
    <property type="match status" value="1"/>
</dbReference>
<dbReference type="PRINTS" id="PR00344">
    <property type="entry name" value="BCTRLSENSOR"/>
</dbReference>
<keyword evidence="4" id="KW-1003">Cell membrane</keyword>
<dbReference type="PANTHER" id="PTHR44936:SF10">
    <property type="entry name" value="SENSOR PROTEIN RSTB"/>
    <property type="match status" value="1"/>
</dbReference>
<keyword evidence="12" id="KW-1185">Reference proteome</keyword>
<dbReference type="RefSeq" id="WP_108949808.1">
    <property type="nucleotide sequence ID" value="NZ_CP022187.1"/>
</dbReference>
<evidence type="ECO:0000256" key="4">
    <source>
        <dbReference type="ARBA" id="ARBA00022475"/>
    </source>
</evidence>
<evidence type="ECO:0000259" key="10">
    <source>
        <dbReference type="PROSITE" id="PS50109"/>
    </source>
</evidence>
<dbReference type="SUPFAM" id="SSF109604">
    <property type="entry name" value="HD-domain/PDEase-like"/>
    <property type="match status" value="1"/>
</dbReference>
<dbReference type="AlphaFoldDB" id="A0A2U8GUH9"/>
<dbReference type="Gene3D" id="3.30.565.10">
    <property type="entry name" value="Histidine kinase-like ATPase, C-terminal domain"/>
    <property type="match status" value="1"/>
</dbReference>
<dbReference type="InterPro" id="IPR003594">
    <property type="entry name" value="HATPase_dom"/>
</dbReference>
<dbReference type="GO" id="GO:0005886">
    <property type="term" value="C:plasma membrane"/>
    <property type="evidence" value="ECO:0007669"/>
    <property type="project" value="UniProtKB-SubCell"/>
</dbReference>
<dbReference type="SUPFAM" id="SSF55874">
    <property type="entry name" value="ATPase domain of HSP90 chaperone/DNA topoisomerase II/histidine kinase"/>
    <property type="match status" value="1"/>
</dbReference>
<dbReference type="InterPro" id="IPR005467">
    <property type="entry name" value="His_kinase_dom"/>
</dbReference>
<dbReference type="Gene3D" id="1.10.287.130">
    <property type="match status" value="1"/>
</dbReference>
<dbReference type="Pfam" id="PF02518">
    <property type="entry name" value="HATPase_c"/>
    <property type="match status" value="1"/>
</dbReference>
<dbReference type="KEGG" id="acom:CEW83_13470"/>
<keyword evidence="4" id="KW-0472">Membrane</keyword>
<evidence type="ECO:0000256" key="7">
    <source>
        <dbReference type="ARBA" id="ARBA00022741"/>
    </source>
</evidence>
<evidence type="ECO:0000256" key="9">
    <source>
        <dbReference type="ARBA" id="ARBA00022840"/>
    </source>
</evidence>
<dbReference type="InterPro" id="IPR004358">
    <property type="entry name" value="Sig_transdc_His_kin-like_C"/>
</dbReference>
<sequence length="661" mass="70579">MTQALPGPSSLHPLPESGATVLRLLAANSPNWPEVALVAARDPALCLLLLSSAPLARDELEQGLNTALRHRLETLGPDLLRAWLLSQGYADMSTGSVQALVVAECALHLALETHYPRPDEAYLGGLWHTLFARPREACATPGVLQPDSGRQHLARLVRNCGLPGTLADALELGDLLDEQLRGAHPLVGLLAAAHRLAGDGWEERIPRIESLTGLPSTSLISLRSDVGYIVAGHAAYPAPPGNATTLVANRGLPALMEDEPFRAAALHGLIVAGFTELDLDATAARLAIACPLLGRCEMPIVLIPNEKGVLLPLLKAAEGSVAAWLQELSLREDDEASCISLALRSGERTSCFPASNAPGRSMADWHLVRWLGQRGFCCQPLLLGPLRGVALIGLAHEQALSGAAHWMIGELLSAAARNILSAQRQHAAVAARESELHARFREHVRRIAHEATNPLTVIKSRLSLLVQSHADDSSLQEDMSLLNAELDRIGNLLRSAGNLPQEGAEAPSCRIVDLLHEMRALYADTLFAQRDIQFELRAVAGTPSVAMPASALKQVLLNLLRNASEALQPGSRLSLSFAGQIIADGRACAELRLIDNGPGLPPERAANLFAPATSQKGGQHQGVGLSIVREILTKWHASILCRSQPGSGTSFQIFIPLEHSA</sequence>
<dbReference type="SUPFAM" id="SSF47384">
    <property type="entry name" value="Homodimeric domain of signal transducing histidine kinase"/>
    <property type="match status" value="1"/>
</dbReference>
<dbReference type="Gene3D" id="1.10.3210.10">
    <property type="entry name" value="Hypothetical protein af1432"/>
    <property type="match status" value="1"/>
</dbReference>
<gene>
    <name evidence="11" type="ORF">CEW83_13470</name>
</gene>
<evidence type="ECO:0000313" key="11">
    <source>
        <dbReference type="EMBL" id="AWI76105.1"/>
    </source>
</evidence>
<dbReference type="GO" id="GO:0005524">
    <property type="term" value="F:ATP binding"/>
    <property type="evidence" value="ECO:0007669"/>
    <property type="project" value="UniProtKB-KW"/>
</dbReference>
<evidence type="ECO:0000256" key="8">
    <source>
        <dbReference type="ARBA" id="ARBA00022777"/>
    </source>
</evidence>
<dbReference type="GO" id="GO:0000155">
    <property type="term" value="F:phosphorelay sensor kinase activity"/>
    <property type="evidence" value="ECO:0007669"/>
    <property type="project" value="InterPro"/>
</dbReference>
<organism evidence="11 12">
    <name type="scientific">Parazoarcus communis</name>
    <dbReference type="NCBI Taxonomy" id="41977"/>
    <lineage>
        <taxon>Bacteria</taxon>
        <taxon>Pseudomonadati</taxon>
        <taxon>Pseudomonadota</taxon>
        <taxon>Betaproteobacteria</taxon>
        <taxon>Rhodocyclales</taxon>
        <taxon>Zoogloeaceae</taxon>
        <taxon>Parazoarcus</taxon>
    </lineage>
</organism>
<feature type="domain" description="Histidine kinase" evidence="10">
    <location>
        <begin position="446"/>
        <end position="659"/>
    </location>
</feature>
<evidence type="ECO:0000256" key="3">
    <source>
        <dbReference type="ARBA" id="ARBA00012438"/>
    </source>
</evidence>
<proteinExistence type="predicted"/>
<protein>
    <recommendedName>
        <fullName evidence="3">histidine kinase</fullName>
        <ecNumber evidence="3">2.7.13.3</ecNumber>
    </recommendedName>
</protein>
<dbReference type="EMBL" id="CP022187">
    <property type="protein sequence ID" value="AWI76105.1"/>
    <property type="molecule type" value="Genomic_DNA"/>
</dbReference>
<evidence type="ECO:0000256" key="2">
    <source>
        <dbReference type="ARBA" id="ARBA00004651"/>
    </source>
</evidence>
<evidence type="ECO:0000256" key="5">
    <source>
        <dbReference type="ARBA" id="ARBA00022553"/>
    </source>
</evidence>
<dbReference type="InterPro" id="IPR036890">
    <property type="entry name" value="HATPase_C_sf"/>
</dbReference>
<dbReference type="PANTHER" id="PTHR44936">
    <property type="entry name" value="SENSOR PROTEIN CREC"/>
    <property type="match status" value="1"/>
</dbReference>
<dbReference type="CDD" id="cd00082">
    <property type="entry name" value="HisKA"/>
    <property type="match status" value="1"/>
</dbReference>
<name>A0A2U8GUH9_9RHOO</name>
<accession>A0A2U8GUH9</accession>
<evidence type="ECO:0000313" key="12">
    <source>
        <dbReference type="Proteomes" id="UP000244930"/>
    </source>
</evidence>
<evidence type="ECO:0000256" key="6">
    <source>
        <dbReference type="ARBA" id="ARBA00022679"/>
    </source>
</evidence>
<reference evidence="11 12" key="1">
    <citation type="submission" date="2017-06" db="EMBL/GenBank/DDBJ databases">
        <title>Azoarcus.</title>
        <authorList>
            <person name="Woo J.-H."/>
            <person name="Kim H.-S."/>
        </authorList>
    </citation>
    <scope>NUCLEOTIDE SEQUENCE [LARGE SCALE GENOMIC DNA]</scope>
    <source>
        <strain evidence="11 12">TSPY31</strain>
    </source>
</reference>
<dbReference type="InterPro" id="IPR050980">
    <property type="entry name" value="2C_sensor_his_kinase"/>
</dbReference>
<keyword evidence="6" id="KW-0808">Transferase</keyword>
<evidence type="ECO:0000256" key="1">
    <source>
        <dbReference type="ARBA" id="ARBA00000085"/>
    </source>
</evidence>